<evidence type="ECO:0000256" key="3">
    <source>
        <dbReference type="ARBA" id="ARBA00022729"/>
    </source>
</evidence>
<keyword evidence="2" id="KW-0812">Transmembrane</keyword>
<dbReference type="Gene3D" id="2.40.160.50">
    <property type="entry name" value="membrane protein fhac: a member of the omp85/tpsb transporter family"/>
    <property type="match status" value="1"/>
</dbReference>
<dbReference type="PANTHER" id="PTHR12815">
    <property type="entry name" value="SORTING AND ASSEMBLY MACHINERY SAMM50 PROTEIN FAMILY MEMBER"/>
    <property type="match status" value="1"/>
</dbReference>
<reference evidence="7 8" key="1">
    <citation type="submission" date="2020-11" db="EMBL/GenBank/DDBJ databases">
        <title>Hymenobacter sp.</title>
        <authorList>
            <person name="Kim M.K."/>
        </authorList>
    </citation>
    <scope>NUCLEOTIDE SEQUENCE [LARGE SCALE GENOMIC DNA]</scope>
    <source>
        <strain evidence="7 8">BT594</strain>
    </source>
</reference>
<comment type="caution">
    <text evidence="7">The sequence shown here is derived from an EMBL/GenBank/DDBJ whole genome shotgun (WGS) entry which is preliminary data.</text>
</comment>
<dbReference type="InterPro" id="IPR039910">
    <property type="entry name" value="D15-like"/>
</dbReference>
<name>A0ABS0L3R4_9BACT</name>
<dbReference type="InterPro" id="IPR000184">
    <property type="entry name" value="Bac_surfAg_D15"/>
</dbReference>
<dbReference type="RefSeq" id="WP_196955793.1">
    <property type="nucleotide sequence ID" value="NZ_JADWYK010000008.1"/>
</dbReference>
<keyword evidence="3" id="KW-0732">Signal</keyword>
<evidence type="ECO:0000313" key="7">
    <source>
        <dbReference type="EMBL" id="MBG8554780.1"/>
    </source>
</evidence>
<comment type="subcellular location">
    <subcellularLocation>
        <location evidence="1">Membrane</location>
    </subcellularLocation>
</comment>
<evidence type="ECO:0000313" key="8">
    <source>
        <dbReference type="Proteomes" id="UP000601099"/>
    </source>
</evidence>
<dbReference type="Pfam" id="PF01103">
    <property type="entry name" value="Omp85"/>
    <property type="match status" value="1"/>
</dbReference>
<dbReference type="EMBL" id="JADWYK010000008">
    <property type="protein sequence ID" value="MBG8554780.1"/>
    <property type="molecule type" value="Genomic_DNA"/>
</dbReference>
<keyword evidence="8" id="KW-1185">Reference proteome</keyword>
<evidence type="ECO:0000256" key="2">
    <source>
        <dbReference type="ARBA" id="ARBA00022692"/>
    </source>
</evidence>
<evidence type="ECO:0000256" key="1">
    <source>
        <dbReference type="ARBA" id="ARBA00004370"/>
    </source>
</evidence>
<keyword evidence="4" id="KW-0472">Membrane</keyword>
<organism evidence="7 8">
    <name type="scientific">Hymenobacter guriensis</name>
    <dbReference type="NCBI Taxonomy" id="2793065"/>
    <lineage>
        <taxon>Bacteria</taxon>
        <taxon>Pseudomonadati</taxon>
        <taxon>Bacteroidota</taxon>
        <taxon>Cytophagia</taxon>
        <taxon>Cytophagales</taxon>
        <taxon>Hymenobacteraceae</taxon>
        <taxon>Hymenobacter</taxon>
    </lineage>
</organism>
<protein>
    <submittedName>
        <fullName evidence="7">BamA/TamA family outer membrane protein</fullName>
    </submittedName>
</protein>
<evidence type="ECO:0000256" key="4">
    <source>
        <dbReference type="ARBA" id="ARBA00023136"/>
    </source>
</evidence>
<dbReference type="Proteomes" id="UP000601099">
    <property type="component" value="Unassembled WGS sequence"/>
</dbReference>
<sequence length="837" mass="94871">MLSAPRRVISWLILGLSLAALPGCSPTRLLAPGQTLLYRARLQGAREVNADRLEALYQQKPNTRFPLPKLAIYQLGQYFYNPERLQRQLEEERTRYDSLIRLAGRDSVTVGNLLLKREKHTQRHQLVLSKGNALMRIGEAPVVYDSALTARTVEQLGIFLRSQGYFRSQARAEQTVRDRRVSVTYHVVENAPFRYAQLDYHIGDTLVAGVVLAGNKNSLLHLGDRYNEEIIGLERARLETLLKNAGYYDFRQQYVSLEADTSFAPGTVRLRTIVANPGPGERHRVYTIRRVNVFTDAGTTRFGVKRDTVRRDSISFLAYRHRYSSKVLNQRVEVRPGARYSLSNTQTTQRQLADLDMFRFNNVVYQKVAGDSASGLARLDANIYASPLKKFQETTELGATYSAEQLGPFANVRVKTRNLFGGAEILEVSVRAGLEGQYRQTVAPGQDNTFLTTQLGGNVSLILPQFLVPWRTNRFLTRYNPKTRISTSYTYVKRPDYTRTNLEGSYDYIWQRNAYQQYVVTPLNVSLINTSKLDSAFREYLKTLANNGALLRSFSRQLVPSASATSLYNSNDFNQTRNARYFRVTAEIGGLGRSLYTRPDPSTGELELAGISVLDYARFNADYRRYYRLTPATYLAWRLNGGVAHALTRTNFITDGRASASYAIPYDKNFFAGGGSSLRAWRPRRLGPGSYFAPQTDKSGNPLYDSRGKLIQDENVEQPGELLLEGSVEYRFPIYDYIHGAFFTDFGNVWSLRTDDPREGANFAVNRFYREIAVGSGLGLRFDFTFLIIRLDVAAKVYDPTALPGDRWALGRFALWRNDAKPWLNTPTVNVGIGYPF</sequence>
<dbReference type="PANTHER" id="PTHR12815:SF47">
    <property type="entry name" value="TRANSLOCATION AND ASSEMBLY MODULE SUBUNIT TAMA"/>
    <property type="match status" value="1"/>
</dbReference>
<proteinExistence type="predicted"/>
<gene>
    <name evidence="7" type="ORF">I5L79_14585</name>
</gene>
<evidence type="ECO:0000259" key="6">
    <source>
        <dbReference type="Pfam" id="PF01103"/>
    </source>
</evidence>
<feature type="domain" description="Bacterial surface antigen (D15)" evidence="6">
    <location>
        <begin position="418"/>
        <end position="800"/>
    </location>
</feature>
<keyword evidence="5" id="KW-0998">Cell outer membrane</keyword>
<evidence type="ECO:0000256" key="5">
    <source>
        <dbReference type="ARBA" id="ARBA00023237"/>
    </source>
</evidence>
<accession>A0ABS0L3R4</accession>